<evidence type="ECO:0000313" key="2">
    <source>
        <dbReference type="Proteomes" id="UP001632037"/>
    </source>
</evidence>
<keyword evidence="2" id="KW-1185">Reference proteome</keyword>
<accession>A0ABD3FPE4</accession>
<sequence length="196" mass="21719">MFEEVTAAAAVIDSMVELRSLEQRNAGALVIYIVQGQLADCRYRYDFRCQATDTASNELIAEVSNAQNRRHAFYVEMLTGILGRTSDQTRSAGPAVDVRTQIPSVDVRMQENLDFDRIEAAVFWGEQAVADAAVALVGLRQTYSASSEEVDGVVTALPDRQEEYCAACGTTDRADMVLIAEIRSDRRLRRDTVAHH</sequence>
<gene>
    <name evidence="1" type="ORF">V7S43_007125</name>
</gene>
<dbReference type="Proteomes" id="UP001632037">
    <property type="component" value="Unassembled WGS sequence"/>
</dbReference>
<organism evidence="1 2">
    <name type="scientific">Phytophthora oleae</name>
    <dbReference type="NCBI Taxonomy" id="2107226"/>
    <lineage>
        <taxon>Eukaryota</taxon>
        <taxon>Sar</taxon>
        <taxon>Stramenopiles</taxon>
        <taxon>Oomycota</taxon>
        <taxon>Peronosporomycetes</taxon>
        <taxon>Peronosporales</taxon>
        <taxon>Peronosporaceae</taxon>
        <taxon>Phytophthora</taxon>
    </lineage>
</organism>
<evidence type="ECO:0000313" key="1">
    <source>
        <dbReference type="EMBL" id="KAL3667571.1"/>
    </source>
</evidence>
<comment type="caution">
    <text evidence="1">The sequence shown here is derived from an EMBL/GenBank/DDBJ whole genome shotgun (WGS) entry which is preliminary data.</text>
</comment>
<reference evidence="1 2" key="1">
    <citation type="submission" date="2024-09" db="EMBL/GenBank/DDBJ databases">
        <title>Genome sequencing and assembly of Phytophthora oleae, isolate VK10A, causative agent of rot of olive drupes.</title>
        <authorList>
            <person name="Conti Taguali S."/>
            <person name="Riolo M."/>
            <person name="La Spada F."/>
            <person name="Cacciola S.O."/>
            <person name="Dionisio G."/>
        </authorList>
    </citation>
    <scope>NUCLEOTIDE SEQUENCE [LARGE SCALE GENOMIC DNA]</scope>
    <source>
        <strain evidence="1 2">VK10A</strain>
    </source>
</reference>
<proteinExistence type="predicted"/>
<dbReference type="EMBL" id="JBIMZQ010000013">
    <property type="protein sequence ID" value="KAL3667571.1"/>
    <property type="molecule type" value="Genomic_DNA"/>
</dbReference>
<dbReference type="AlphaFoldDB" id="A0ABD3FPE4"/>
<name>A0ABD3FPE4_9STRA</name>
<protein>
    <submittedName>
        <fullName evidence="1">Uncharacterized protein</fullName>
    </submittedName>
</protein>